<evidence type="ECO:0000256" key="1">
    <source>
        <dbReference type="SAM" id="MobiDB-lite"/>
    </source>
</evidence>
<organism evidence="2 3">
    <name type="scientific">Galemys pyrenaicus</name>
    <name type="common">Iberian desman</name>
    <name type="synonym">Pyrenean desman</name>
    <dbReference type="NCBI Taxonomy" id="202257"/>
    <lineage>
        <taxon>Eukaryota</taxon>
        <taxon>Metazoa</taxon>
        <taxon>Chordata</taxon>
        <taxon>Craniata</taxon>
        <taxon>Vertebrata</taxon>
        <taxon>Euteleostomi</taxon>
        <taxon>Mammalia</taxon>
        <taxon>Eutheria</taxon>
        <taxon>Laurasiatheria</taxon>
        <taxon>Eulipotyphla</taxon>
        <taxon>Talpidae</taxon>
        <taxon>Galemys</taxon>
    </lineage>
</organism>
<dbReference type="PANTHER" id="PTHR10715">
    <property type="entry name" value="60S RIBOSOMAL PROTEIN L6"/>
    <property type="match status" value="1"/>
</dbReference>
<dbReference type="GO" id="GO:0002181">
    <property type="term" value="P:cytoplasmic translation"/>
    <property type="evidence" value="ECO:0007669"/>
    <property type="project" value="TreeGrafter"/>
</dbReference>
<dbReference type="GO" id="GO:0000027">
    <property type="term" value="P:ribosomal large subunit assembly"/>
    <property type="evidence" value="ECO:0007669"/>
    <property type="project" value="TreeGrafter"/>
</dbReference>
<dbReference type="AlphaFoldDB" id="A0A8J6A619"/>
<keyword evidence="2" id="KW-0687">Ribonucleoprotein</keyword>
<dbReference type="Proteomes" id="UP000700334">
    <property type="component" value="Unassembled WGS sequence"/>
</dbReference>
<keyword evidence="3" id="KW-1185">Reference proteome</keyword>
<dbReference type="OrthoDB" id="2436667at2759"/>
<dbReference type="GO" id="GO:0003735">
    <property type="term" value="F:structural constituent of ribosome"/>
    <property type="evidence" value="ECO:0007669"/>
    <property type="project" value="InterPro"/>
</dbReference>
<feature type="compositionally biased region" description="Basic and acidic residues" evidence="1">
    <location>
        <begin position="1"/>
        <end position="22"/>
    </location>
</feature>
<dbReference type="PANTHER" id="PTHR10715:SF0">
    <property type="entry name" value="LARGE RIBOSOMAL SUBUNIT PROTEIN EL6"/>
    <property type="match status" value="1"/>
</dbReference>
<dbReference type="GO" id="GO:0022625">
    <property type="term" value="C:cytosolic large ribosomal subunit"/>
    <property type="evidence" value="ECO:0007669"/>
    <property type="project" value="TreeGrafter"/>
</dbReference>
<proteinExistence type="predicted"/>
<reference evidence="2" key="1">
    <citation type="journal article" date="2021" name="Evol. Appl.">
        <title>The genome of the Pyrenean desman and the effects of bottlenecks and inbreeding on the genomic landscape of an endangered species.</title>
        <authorList>
            <person name="Escoda L."/>
            <person name="Castresana J."/>
        </authorList>
    </citation>
    <scope>NUCLEOTIDE SEQUENCE</scope>
    <source>
        <strain evidence="2">IBE-C5619</strain>
    </source>
</reference>
<feature type="region of interest" description="Disordered" evidence="1">
    <location>
        <begin position="1"/>
        <end position="49"/>
    </location>
</feature>
<gene>
    <name evidence="2" type="ORF">J0S82_015628</name>
</gene>
<dbReference type="GO" id="GO:0003723">
    <property type="term" value="F:RNA binding"/>
    <property type="evidence" value="ECO:0007669"/>
    <property type="project" value="TreeGrafter"/>
</dbReference>
<accession>A0A8J6A619</accession>
<dbReference type="InterPro" id="IPR000915">
    <property type="entry name" value="60S_ribosomal_eL6"/>
</dbReference>
<protein>
    <submittedName>
        <fullName evidence="2">60S ribosomal protein L6</fullName>
    </submittedName>
</protein>
<evidence type="ECO:0000313" key="3">
    <source>
        <dbReference type="Proteomes" id="UP000700334"/>
    </source>
</evidence>
<keyword evidence="2" id="KW-0689">Ribosomal protein</keyword>
<comment type="caution">
    <text evidence="2">The sequence shown here is derived from an EMBL/GenBank/DDBJ whole genome shotgun (WGS) entry which is preliminary data.</text>
</comment>
<name>A0A8J6A619_GALPY</name>
<dbReference type="EMBL" id="JAGFMF010011839">
    <property type="protein sequence ID" value="KAG8511315.1"/>
    <property type="molecule type" value="Genomic_DNA"/>
</dbReference>
<evidence type="ECO:0000313" key="2">
    <source>
        <dbReference type="EMBL" id="KAG8511315.1"/>
    </source>
</evidence>
<dbReference type="Pfam" id="PF01159">
    <property type="entry name" value="Ribosomal_L6e"/>
    <property type="match status" value="1"/>
</dbReference>
<sequence>MVAEKAEKLATQEKAEAEKTDAGGKVQRVTPTKLPRREKPTAPQRQEGAFPEAAEQWLVAVKFPLGTTHQKFIIPTSTKIAINGVEIPKCFTDAYFKKKQCKLWHQKGELFHTEQKYKMTEQHKVDHRLVDSQILPKIKAIP</sequence>